<evidence type="ECO:0000256" key="4">
    <source>
        <dbReference type="ARBA" id="ARBA00018601"/>
    </source>
</evidence>
<evidence type="ECO:0000256" key="14">
    <source>
        <dbReference type="PROSITE-ProRule" id="PRU00169"/>
    </source>
</evidence>
<dbReference type="InterPro" id="IPR003307">
    <property type="entry name" value="W2_domain"/>
</dbReference>
<feature type="region of interest" description="Disordered" evidence="16">
    <location>
        <begin position="533"/>
        <end position="576"/>
    </location>
</feature>
<dbReference type="CDD" id="cd05787">
    <property type="entry name" value="LbH_eIF2B_epsilon"/>
    <property type="match status" value="1"/>
</dbReference>
<feature type="compositionally biased region" description="Acidic residues" evidence="16">
    <location>
        <begin position="1337"/>
        <end position="1357"/>
    </location>
</feature>
<feature type="domain" description="W2" evidence="18">
    <location>
        <begin position="1168"/>
        <end position="1344"/>
    </location>
</feature>
<evidence type="ECO:0000256" key="15">
    <source>
        <dbReference type="SAM" id="Coils"/>
    </source>
</evidence>
<comment type="subcellular location">
    <subcellularLocation>
        <location evidence="2">Cytoplasm</location>
        <location evidence="2">Cytosol</location>
    </subcellularLocation>
    <subcellularLocation>
        <location evidence="1">Nucleus</location>
    </subcellularLocation>
</comment>
<comment type="similarity">
    <text evidence="3">Belongs to the eIF-2B gamma/epsilon subunits family.</text>
</comment>
<feature type="region of interest" description="Disordered" evidence="16">
    <location>
        <begin position="1"/>
        <end position="36"/>
    </location>
</feature>
<dbReference type="InterPro" id="IPR036390">
    <property type="entry name" value="WH_DNA-bd_sf"/>
</dbReference>
<feature type="domain" description="Response regulatory" evidence="17">
    <location>
        <begin position="399"/>
        <end position="513"/>
    </location>
</feature>
<feature type="region of interest" description="Disordered" evidence="16">
    <location>
        <begin position="1333"/>
        <end position="1357"/>
    </location>
</feature>
<dbReference type="PRINTS" id="PR00056">
    <property type="entry name" value="HSFDOMAIN"/>
</dbReference>
<keyword evidence="6" id="KW-0396">Initiation factor</keyword>
<dbReference type="InterPro" id="IPR011006">
    <property type="entry name" value="CheY-like_superfamily"/>
</dbReference>
<reference evidence="19 20" key="1">
    <citation type="submission" date="2024-04" db="EMBL/GenBank/DDBJ databases">
        <title>Phyllosticta paracitricarpa is synonymous to the EU quarantine fungus P. citricarpa based on phylogenomic analyses.</title>
        <authorList>
            <consortium name="Lawrence Berkeley National Laboratory"/>
            <person name="Van Ingen-Buijs V.A."/>
            <person name="Van Westerhoven A.C."/>
            <person name="Haridas S."/>
            <person name="Skiadas P."/>
            <person name="Martin F."/>
            <person name="Groenewald J.Z."/>
            <person name="Crous P.W."/>
            <person name="Seidl M.F."/>
        </authorList>
    </citation>
    <scope>NUCLEOTIDE SEQUENCE [LARGE SCALE GENOMIC DNA]</scope>
    <source>
        <strain evidence="19 20">CBS 123371</strain>
    </source>
</reference>
<dbReference type="Gene3D" id="1.25.40.180">
    <property type="match status" value="1"/>
</dbReference>
<dbReference type="Pfam" id="PF25084">
    <property type="entry name" value="LbH_EIF2B"/>
    <property type="match status" value="1"/>
</dbReference>
<evidence type="ECO:0000256" key="10">
    <source>
        <dbReference type="ARBA" id="ARBA00031190"/>
    </source>
</evidence>
<protein>
    <recommendedName>
        <fullName evidence="4">Mannose-1-phosphate guanyltransferase</fullName>
    </recommendedName>
    <alternativeName>
        <fullName evidence="10">GDP-mannose pyrophosphorylase</fullName>
    </alternativeName>
    <alternativeName>
        <fullName evidence="9">GTP-mannose-1-phosphate guanylyltransferase</fullName>
    </alternativeName>
    <alternativeName>
        <fullName evidence="11">Translation initiation factor eIF2B subunit epsilon</fullName>
    </alternativeName>
    <alternativeName>
        <fullName evidence="12">eIF2B GDP-GTP exchange factor subunit epsilon</fullName>
    </alternativeName>
</protein>
<dbReference type="CDD" id="cd11558">
    <property type="entry name" value="W2_eIF2B_epsilon"/>
    <property type="match status" value="1"/>
</dbReference>
<evidence type="ECO:0000256" key="5">
    <source>
        <dbReference type="ARBA" id="ARBA00022490"/>
    </source>
</evidence>
<dbReference type="SUPFAM" id="SSF46785">
    <property type="entry name" value="Winged helix' DNA-binding domain"/>
    <property type="match status" value="1"/>
</dbReference>
<keyword evidence="6" id="KW-0648">Protein biosynthesis</keyword>
<dbReference type="InterPro" id="IPR044123">
    <property type="entry name" value="W2_eIF2B_epsilon"/>
</dbReference>
<dbReference type="Gene3D" id="1.10.10.10">
    <property type="entry name" value="Winged helix-like DNA-binding domain superfamily/Winged helix DNA-binding domain"/>
    <property type="match status" value="1"/>
</dbReference>
<evidence type="ECO:0000256" key="13">
    <source>
        <dbReference type="ARBA" id="ARBA00046432"/>
    </source>
</evidence>
<keyword evidence="5" id="KW-0963">Cytoplasm</keyword>
<dbReference type="SMART" id="SM00448">
    <property type="entry name" value="REC"/>
    <property type="match status" value="1"/>
</dbReference>
<dbReference type="EMBL" id="JBBPHU010000010">
    <property type="protein sequence ID" value="KAK7512841.1"/>
    <property type="molecule type" value="Genomic_DNA"/>
</dbReference>
<feature type="region of interest" description="Disordered" evidence="16">
    <location>
        <begin position="301"/>
        <end position="332"/>
    </location>
</feature>
<evidence type="ECO:0000256" key="9">
    <source>
        <dbReference type="ARBA" id="ARBA00030179"/>
    </source>
</evidence>
<feature type="compositionally biased region" description="Polar residues" evidence="16">
    <location>
        <begin position="553"/>
        <end position="576"/>
    </location>
</feature>
<dbReference type="InterPro" id="IPR056764">
    <property type="entry name" value="LbH_EIF2B3/5"/>
</dbReference>
<dbReference type="Proteomes" id="UP001363622">
    <property type="component" value="Unassembled WGS sequence"/>
</dbReference>
<dbReference type="InterPro" id="IPR016024">
    <property type="entry name" value="ARM-type_fold"/>
</dbReference>
<dbReference type="SUPFAM" id="SSF53448">
    <property type="entry name" value="Nucleotide-diphospho-sugar transferases"/>
    <property type="match status" value="1"/>
</dbReference>
<dbReference type="Gene3D" id="2.160.10.10">
    <property type="entry name" value="Hexapeptide repeat proteins"/>
    <property type="match status" value="1"/>
</dbReference>
<sequence length="1357" mass="150329">MDSSNQQGGSTHHGAGAGGGGGGGGGGAGGGGGSSNSSDFVRKLYKMLESPQDESVVRWGNEGDSFVVLENEKFTKHILPKHFKHSNFASFVRQLNKYDFHKVRHSNEETGQSPYGAGAWEFKHPDFKMNNKEALDNIRRKAPAPRKPNTNPEDLVIPTQQMDMFNTQLVATQQQLQQLQERYNELSIHHSMLLQELVGMQKTIVNHEHIMQSVMQYLQNVDAQRRRDSRLVNPNPFPDGGGGAHNGNMDPANQQVPGMDDDAPASPLQHASKLLSETNADVMLNPRNLEHMNELAMRMNGTLTTPPPDFSRNGTRPASRGAAPHSASSSTSMRIGDIDNLVYPVGQNNGIDPMYSEHIHNIPYPLPSKPVESTDPRYRAPEQRKKSAQVDPGWIRQPQILLVEDDQTCRRIGSKFLYAFNCAIDSALDGLEAVNKMNSGSKYDLVLMDIIMPNLDGVSACHLIRQFDSTPIIAMTSNIRSDDISMYFQHGMNDVLPKPFTKEGLLLMLEKHLAHLKKPSAGMDAMVPPAVQAPTAMQHSSGRPSLKDEDSPSKSPTTGSNWNSPSQMPGVSPVGSSVTEEYMNTVHGHHPTAFGVPTQMPAGIQYNTSPQMPMGARQQGGQQHRRQISEITGGDELNNPNKRQQIEKPRSSDDTVEEPFQAVVLADSYEPKFYPLTLEKPRCLLTLANTPLIEYTFEFLANAGVEEVFVYCGAHTDLLEEYIQNSKWYAPSSPFSKVELIRSTSLTVGDAMRDLDHRGSLVGDFLVLYGDVVSNLSLKNALAAHKARREKDKNAIMTMVLREAGEKHRTKAQEASPVFIIDPTKDRCLHFEQIHSREHSERHHVNIAADLLAENEEIEIRNDLIDCGIDICTPDVLALWSDNFDFQAPRRGFLHSVLKDYELNGKTIHTHIVDNHYAARVRNLQAYDAVTQDVISRWAYPLCPDSNLMADQTYRYHRGNIYKEQGVILARSSVINRGTVIGMDTSIGEGSHISNSVIGRGCQIGDNVTIEGAYIWDQAIIEDNAVIKKAIIADKAHVGRGCRVEPGALVSFGVRISNEMVVDSSSRLTTAKRKRLEGEEVERAPSDPKVVGQDGIGVEFVDDDDDEEDEVVEGLVPKRSIYSLAHLSVSNESISTLDSESDFTDEAMGHHDRSASGSFLSVASDASSHHASNFDHEAAESLLDSFRKGDDTANIQLELASLRMSTNASEHQVRRAVVTAVLRRISDVIQSGSVSVKQATDQVLSPHQALLQRTMFDKNASSKADQVDFLLLMQADLSHRNEGDSILLHASMKLYDMDVIEDDAFEQWWADDKSSADEAMKKVRSKTQQFIDFLAQSDDESSEDEEEDDDDEDDDDE</sequence>
<dbReference type="PANTHER" id="PTHR45887:SF1">
    <property type="entry name" value="TRANSLATION INITIATION FACTOR EIF-2B SUBUNIT EPSILON"/>
    <property type="match status" value="1"/>
</dbReference>
<keyword evidence="8" id="KW-0539">Nucleus</keyword>
<dbReference type="InterPro" id="IPR000232">
    <property type="entry name" value="HSF_DNA-bd"/>
</dbReference>
<keyword evidence="15" id="KW-0175">Coiled coil</keyword>
<feature type="compositionally biased region" description="Basic and acidic residues" evidence="16">
    <location>
        <begin position="1076"/>
        <end position="1086"/>
    </location>
</feature>
<dbReference type="PROSITE" id="PS00434">
    <property type="entry name" value="HSF_DOMAIN"/>
    <property type="match status" value="1"/>
</dbReference>
<feature type="region of interest" description="Disordered" evidence="16">
    <location>
        <begin position="1071"/>
        <end position="1094"/>
    </location>
</feature>
<dbReference type="SMART" id="SM00415">
    <property type="entry name" value="HSF"/>
    <property type="match status" value="1"/>
</dbReference>
<dbReference type="Pfam" id="PF02020">
    <property type="entry name" value="W2"/>
    <property type="match status" value="1"/>
</dbReference>
<evidence type="ECO:0000313" key="20">
    <source>
        <dbReference type="Proteomes" id="UP001363622"/>
    </source>
</evidence>
<dbReference type="PANTHER" id="PTHR45887">
    <property type="entry name" value="TRANSLATION INITIATION FACTOR EIF-2B SUBUNIT EPSILON"/>
    <property type="match status" value="1"/>
</dbReference>
<dbReference type="SUPFAM" id="SSF48371">
    <property type="entry name" value="ARM repeat"/>
    <property type="match status" value="1"/>
</dbReference>
<dbReference type="InterPro" id="IPR035543">
    <property type="entry name" value="eIF-2B_epsilon_N"/>
</dbReference>
<evidence type="ECO:0000259" key="17">
    <source>
        <dbReference type="PROSITE" id="PS50110"/>
    </source>
</evidence>
<evidence type="ECO:0000259" key="18">
    <source>
        <dbReference type="PROSITE" id="PS51363"/>
    </source>
</evidence>
<evidence type="ECO:0000256" key="11">
    <source>
        <dbReference type="ARBA" id="ARBA00044144"/>
    </source>
</evidence>
<feature type="region of interest" description="Disordered" evidence="16">
    <location>
        <begin position="230"/>
        <end position="266"/>
    </location>
</feature>
<dbReference type="InterPro" id="IPR001789">
    <property type="entry name" value="Sig_transdc_resp-reg_receiver"/>
</dbReference>
<dbReference type="CDD" id="cd17546">
    <property type="entry name" value="REC_hyHK_CKI1_RcsC-like"/>
    <property type="match status" value="1"/>
</dbReference>
<keyword evidence="7" id="KW-0238">DNA-binding</keyword>
<name>A0ABR1KDI7_9PEZI</name>
<feature type="region of interest" description="Disordered" evidence="16">
    <location>
        <begin position="612"/>
        <end position="655"/>
    </location>
</feature>
<dbReference type="Pfam" id="PF00447">
    <property type="entry name" value="HSF_DNA-bind"/>
    <property type="match status" value="1"/>
</dbReference>
<feature type="coiled-coil region" evidence="15">
    <location>
        <begin position="162"/>
        <end position="196"/>
    </location>
</feature>
<dbReference type="Gene3D" id="3.40.50.2300">
    <property type="match status" value="1"/>
</dbReference>
<dbReference type="CDD" id="cd04197">
    <property type="entry name" value="eIF-2B_epsilon_N"/>
    <property type="match status" value="1"/>
</dbReference>
<evidence type="ECO:0000256" key="6">
    <source>
        <dbReference type="ARBA" id="ARBA00022540"/>
    </source>
</evidence>
<dbReference type="Gene3D" id="3.90.550.10">
    <property type="entry name" value="Spore Coat Polysaccharide Biosynthesis Protein SpsA, Chain A"/>
    <property type="match status" value="1"/>
</dbReference>
<evidence type="ECO:0000313" key="19">
    <source>
        <dbReference type="EMBL" id="KAK7512841.1"/>
    </source>
</evidence>
<dbReference type="SUPFAM" id="SSF52172">
    <property type="entry name" value="CheY-like"/>
    <property type="match status" value="1"/>
</dbReference>
<dbReference type="InterPro" id="IPR051956">
    <property type="entry name" value="eIF2B_epsilon"/>
</dbReference>
<dbReference type="InterPro" id="IPR005835">
    <property type="entry name" value="NTP_transferase_dom"/>
</dbReference>
<gene>
    <name evidence="19" type="ORF">IWZ03DRAFT_333919</name>
</gene>
<dbReference type="PROSITE" id="PS50110">
    <property type="entry name" value="RESPONSE_REGULATORY"/>
    <property type="match status" value="1"/>
</dbReference>
<evidence type="ECO:0000256" key="16">
    <source>
        <dbReference type="SAM" id="MobiDB-lite"/>
    </source>
</evidence>
<dbReference type="Pfam" id="PF00483">
    <property type="entry name" value="NTP_transferase"/>
    <property type="match status" value="1"/>
</dbReference>
<feature type="compositionally biased region" description="Gly residues" evidence="16">
    <location>
        <begin position="15"/>
        <end position="34"/>
    </location>
</feature>
<evidence type="ECO:0000256" key="1">
    <source>
        <dbReference type="ARBA" id="ARBA00004123"/>
    </source>
</evidence>
<keyword evidence="14" id="KW-0597">Phosphoprotein</keyword>
<evidence type="ECO:0000256" key="7">
    <source>
        <dbReference type="ARBA" id="ARBA00023125"/>
    </source>
</evidence>
<feature type="compositionally biased region" description="Polar residues" evidence="16">
    <location>
        <begin position="1"/>
        <end position="10"/>
    </location>
</feature>
<dbReference type="Pfam" id="PF00072">
    <property type="entry name" value="Response_reg"/>
    <property type="match status" value="1"/>
</dbReference>
<keyword evidence="20" id="KW-1185">Reference proteome</keyword>
<proteinExistence type="inferred from homology"/>
<evidence type="ECO:0000256" key="2">
    <source>
        <dbReference type="ARBA" id="ARBA00004514"/>
    </source>
</evidence>
<evidence type="ECO:0000256" key="3">
    <source>
        <dbReference type="ARBA" id="ARBA00007878"/>
    </source>
</evidence>
<dbReference type="InterPro" id="IPR029044">
    <property type="entry name" value="Nucleotide-diphossugar_trans"/>
</dbReference>
<evidence type="ECO:0000256" key="8">
    <source>
        <dbReference type="ARBA" id="ARBA00023242"/>
    </source>
</evidence>
<dbReference type="InterPro" id="IPR036388">
    <property type="entry name" value="WH-like_DNA-bd_sf"/>
</dbReference>
<evidence type="ECO:0000256" key="12">
    <source>
        <dbReference type="ARBA" id="ARBA00044345"/>
    </source>
</evidence>
<dbReference type="PROSITE" id="PS51363">
    <property type="entry name" value="W2"/>
    <property type="match status" value="1"/>
</dbReference>
<organism evidence="19 20">
    <name type="scientific">Phyllosticta citriasiana</name>
    <dbReference type="NCBI Taxonomy" id="595635"/>
    <lineage>
        <taxon>Eukaryota</taxon>
        <taxon>Fungi</taxon>
        <taxon>Dikarya</taxon>
        <taxon>Ascomycota</taxon>
        <taxon>Pezizomycotina</taxon>
        <taxon>Dothideomycetes</taxon>
        <taxon>Dothideomycetes incertae sedis</taxon>
        <taxon>Botryosphaeriales</taxon>
        <taxon>Phyllostictaceae</taxon>
        <taxon>Phyllosticta</taxon>
    </lineage>
</organism>
<dbReference type="SMART" id="SM00515">
    <property type="entry name" value="eIF5C"/>
    <property type="match status" value="1"/>
</dbReference>
<comment type="subunit">
    <text evidence="13">Component of the translation initiation factor 2B (eIF2B) complex which is a heterodecamer of two sets of five different subunits: alpha, beta, gamma, delta and epsilon. Subunits alpha, beta and delta comprise a regulatory subcomplex and subunits epsilon and gamma comprise a catalytic subcomplex. Within the complex, the hexameric regulatory complex resides at the center, with the two heterodimeric catalytic subcomplexes bound on opposite sides.</text>
</comment>
<feature type="compositionally biased region" description="Basic and acidic residues" evidence="16">
    <location>
        <begin position="644"/>
        <end position="653"/>
    </location>
</feature>
<comment type="caution">
    <text evidence="19">The sequence shown here is derived from an EMBL/GenBank/DDBJ whole genome shotgun (WGS) entry which is preliminary data.</text>
</comment>
<keyword evidence="19" id="KW-0346">Stress response</keyword>
<feature type="modified residue" description="4-aspartylphosphate" evidence="14">
    <location>
        <position position="449"/>
    </location>
</feature>
<accession>A0ABR1KDI7</accession>